<dbReference type="Gramene" id="TraesSYM5B03G02962640.1">
    <property type="protein sequence ID" value="TraesSYM5B03G02962640.1.CDS1"/>
    <property type="gene ID" value="TraesSYM5B03G02962640"/>
</dbReference>
<dbReference type="Gramene" id="TraesSTA7B03G04039120.1">
    <property type="protein sequence ID" value="TraesSTA7B03G04039120.1.CDS1"/>
    <property type="gene ID" value="TraesSTA7B03G04039120"/>
</dbReference>
<keyword evidence="4" id="KW-1185">Reference proteome</keyword>
<dbReference type="Gramene" id="TraesARI5B03G02976560.1">
    <property type="protein sequence ID" value="TraesARI5B03G02976560.1.CDS1"/>
    <property type="gene ID" value="TraesARI5B03G02976560"/>
</dbReference>
<dbReference type="Gramene" id="TraesLAC7B03G03993180.1">
    <property type="protein sequence ID" value="TraesLAC7B03G03993180.1.CDS1"/>
    <property type="gene ID" value="TraesLAC7B03G03993180"/>
</dbReference>
<dbReference type="Gramene" id="TraesCAD_scaffold_049478_01G000100.1">
    <property type="protein sequence ID" value="TraesCAD_scaffold_049478_01G000100.1"/>
    <property type="gene ID" value="TraesCAD_scaffold_049478_01G000100"/>
</dbReference>
<dbReference type="Gramene" id="TraesRN7B0100007300.1">
    <property type="protein sequence ID" value="TraesRN7B0100007300.1"/>
    <property type="gene ID" value="TraesRN7B0100007300"/>
</dbReference>
<evidence type="ECO:0000259" key="2">
    <source>
        <dbReference type="Pfam" id="PF00234"/>
    </source>
</evidence>
<dbReference type="Pfam" id="PF00234">
    <property type="entry name" value="Tryp_alpha_amyl"/>
    <property type="match status" value="1"/>
</dbReference>
<feature type="signal peptide" evidence="1">
    <location>
        <begin position="1"/>
        <end position="21"/>
    </location>
</feature>
<evidence type="ECO:0000313" key="4">
    <source>
        <dbReference type="Proteomes" id="UP000019116"/>
    </source>
</evidence>
<dbReference type="Gramene" id="TraesCS7B03G0007400.1">
    <property type="protein sequence ID" value="TraesCS7B03G0007400.1.CDS1"/>
    <property type="gene ID" value="TraesCS7B03G0007400"/>
</dbReference>
<dbReference type="Gramene" id="TraesPARA_EIv1.0_2366250.1">
    <property type="protein sequence ID" value="TraesPARA_EIv1.0_2366250.1.CDS1"/>
    <property type="gene ID" value="TraesPARA_EIv1.0_2366250"/>
</dbReference>
<dbReference type="Gene3D" id="1.10.110.10">
    <property type="entry name" value="Plant lipid-transfer and hydrophobic proteins"/>
    <property type="match status" value="1"/>
</dbReference>
<dbReference type="Gramene" id="TraesJUL7B03G04078740.1">
    <property type="protein sequence ID" value="TraesJUL7B03G04078740.1.CDS1"/>
    <property type="gene ID" value="TraesJUL7B03G04078740"/>
</dbReference>
<feature type="chain" id="PRO_5043180398" description="Bifunctional inhibitor/plant lipid transfer protein/seed storage helical domain-containing protein" evidence="1">
    <location>
        <begin position="22"/>
        <end position="129"/>
    </location>
</feature>
<proteinExistence type="predicted"/>
<name>A0A3B6SCP2_WHEAT</name>
<evidence type="ECO:0000256" key="1">
    <source>
        <dbReference type="SAM" id="SignalP"/>
    </source>
</evidence>
<feature type="domain" description="Bifunctional inhibitor/plant lipid transfer protein/seed storage helical" evidence="2">
    <location>
        <begin position="50"/>
        <end position="122"/>
    </location>
</feature>
<dbReference type="Gramene" id="TraesNOR7B03G04088000.1">
    <property type="protein sequence ID" value="TraesNOR7B03G04088000.1.CDS1"/>
    <property type="gene ID" value="TraesNOR7B03G04088000"/>
</dbReference>
<dbReference type="InterPro" id="IPR036312">
    <property type="entry name" value="Bifun_inhib/LTP/seed_sf"/>
</dbReference>
<dbReference type="Gramene" id="TraesWEE_scaffold_010191_01G000100.1">
    <property type="protein sequence ID" value="TraesWEE_scaffold_010191_01G000100.1"/>
    <property type="gene ID" value="TraesWEE_scaffold_010191_01G000100"/>
</dbReference>
<dbReference type="Gramene" id="TraesCS7B02G003700.1">
    <property type="protein sequence ID" value="TraesCS7B02G003700.1.cds1"/>
    <property type="gene ID" value="TraesCS7B02G003700"/>
</dbReference>
<sequence length="129" mass="13038">MASSRILLLAAILLALASVQAHGQSMPPSPAMAPAPSAGGGKCNLNGAVSLGVCLNLQPGRTSPSDKNRCCHRIQGMGMQRAADCLCMTFMLAGGLLGADVANGVNSVLGVCGMARIRNLVCQMASVTV</sequence>
<dbReference type="AlphaFoldDB" id="A0A3B6SCP2"/>
<keyword evidence="1" id="KW-0732">Signal</keyword>
<organism evidence="3">
    <name type="scientific">Triticum aestivum</name>
    <name type="common">Wheat</name>
    <dbReference type="NCBI Taxonomy" id="4565"/>
    <lineage>
        <taxon>Eukaryota</taxon>
        <taxon>Viridiplantae</taxon>
        <taxon>Streptophyta</taxon>
        <taxon>Embryophyta</taxon>
        <taxon>Tracheophyta</taxon>
        <taxon>Spermatophyta</taxon>
        <taxon>Magnoliopsida</taxon>
        <taxon>Liliopsida</taxon>
        <taxon>Poales</taxon>
        <taxon>Poaceae</taxon>
        <taxon>BOP clade</taxon>
        <taxon>Pooideae</taxon>
        <taxon>Triticodae</taxon>
        <taxon>Triticeae</taxon>
        <taxon>Triticinae</taxon>
        <taxon>Triticum</taxon>
    </lineage>
</organism>
<dbReference type="SUPFAM" id="SSF47699">
    <property type="entry name" value="Bifunctional inhibitor/lipid-transfer protein/seed storage 2S albumin"/>
    <property type="match status" value="1"/>
</dbReference>
<dbReference type="EnsemblPlants" id="TraesCS7B02G003700.1">
    <property type="protein sequence ID" value="TraesCS7B02G003700.1.cds1"/>
    <property type="gene ID" value="TraesCS7B02G003700"/>
</dbReference>
<dbReference type="Gramene" id="TraesROB_scaffold_034708_01G000200.1">
    <property type="protein sequence ID" value="TraesROB_scaffold_034708_01G000200.1"/>
    <property type="gene ID" value="TraesROB_scaffold_034708_01G000200"/>
</dbReference>
<dbReference type="Gramene" id="TraesLDM7B03G04044370.1">
    <property type="protein sequence ID" value="TraesLDM7B03G04044370.1.CDS1"/>
    <property type="gene ID" value="TraesLDM7B03G04044370"/>
</dbReference>
<dbReference type="InterPro" id="IPR016140">
    <property type="entry name" value="Bifunc_inhib/LTP/seed_store"/>
</dbReference>
<protein>
    <recommendedName>
        <fullName evidence="2">Bifunctional inhibitor/plant lipid transfer protein/seed storage helical domain-containing protein</fullName>
    </recommendedName>
</protein>
<evidence type="ECO:0000313" key="3">
    <source>
        <dbReference type="EnsemblPlants" id="TraesCS7B02G003700.1.cds1"/>
    </source>
</evidence>
<dbReference type="Gramene" id="TraesMAC7B03G04036260.1">
    <property type="protein sequence ID" value="TraesMAC7B03G04036260.1.CDS1"/>
    <property type="gene ID" value="TraesMAC7B03G04036260"/>
</dbReference>
<reference evidence="3" key="2">
    <citation type="submission" date="2018-10" db="UniProtKB">
        <authorList>
            <consortium name="EnsemblPlants"/>
        </authorList>
    </citation>
    <scope>IDENTIFICATION</scope>
</reference>
<reference evidence="3" key="1">
    <citation type="submission" date="2018-08" db="EMBL/GenBank/DDBJ databases">
        <authorList>
            <person name="Rossello M."/>
        </authorList>
    </citation>
    <scope>NUCLEOTIDE SEQUENCE [LARGE SCALE GENOMIC DNA]</scope>
    <source>
        <strain evidence="3">cv. Chinese Spring</strain>
    </source>
</reference>
<accession>A0A3B6SCP2</accession>
<dbReference type="Proteomes" id="UP000019116">
    <property type="component" value="Chromosome 7B"/>
</dbReference>
<dbReference type="Gramene" id="TraesJAG7B03G04023480.1">
    <property type="protein sequence ID" value="TraesJAG7B03G04023480.1.CDS1"/>
    <property type="gene ID" value="TraesJAG7B03G04023480"/>
</dbReference>